<gene>
    <name evidence="2" type="ORF">D9Q98_004778</name>
</gene>
<protein>
    <recommendedName>
        <fullName evidence="4">ATP synthase subunit epsilon, mitochondrial</fullName>
    </recommendedName>
</protein>
<name>A0A9D4TQD6_CHLVU</name>
<dbReference type="OrthoDB" id="269124at2759"/>
<dbReference type="GO" id="GO:0045259">
    <property type="term" value="C:proton-transporting ATP synthase complex"/>
    <property type="evidence" value="ECO:0007669"/>
    <property type="project" value="InterPro"/>
</dbReference>
<dbReference type="GO" id="GO:0042776">
    <property type="term" value="P:proton motive force-driven mitochondrial ATP synthesis"/>
    <property type="evidence" value="ECO:0007669"/>
    <property type="project" value="TreeGrafter"/>
</dbReference>
<proteinExistence type="inferred from homology"/>
<dbReference type="SUPFAM" id="SSF48690">
    <property type="entry name" value="Epsilon subunit of mitochondrial F1F0-ATP synthase"/>
    <property type="match status" value="1"/>
</dbReference>
<evidence type="ECO:0000313" key="3">
    <source>
        <dbReference type="Proteomes" id="UP001055712"/>
    </source>
</evidence>
<dbReference type="GO" id="GO:0005743">
    <property type="term" value="C:mitochondrial inner membrane"/>
    <property type="evidence" value="ECO:0007669"/>
    <property type="project" value="InterPro"/>
</dbReference>
<dbReference type="InterPro" id="IPR036742">
    <property type="entry name" value="ATP_synth_F1_esu_sf_mt"/>
</dbReference>
<dbReference type="PANTHER" id="PTHR12448:SF0">
    <property type="entry name" value="ATP SYNTHASE SUBUNIT EPSILON, MITOCHONDRIAL"/>
    <property type="match status" value="1"/>
</dbReference>
<dbReference type="PANTHER" id="PTHR12448">
    <property type="entry name" value="ATP SYNTHASE EPSILON CHAIN, MITOCHONDRIAL"/>
    <property type="match status" value="1"/>
</dbReference>
<keyword evidence="3" id="KW-1185">Reference proteome</keyword>
<comment type="caution">
    <text evidence="2">The sequence shown here is derived from an EMBL/GenBank/DDBJ whole genome shotgun (WGS) entry which is preliminary data.</text>
</comment>
<dbReference type="InterPro" id="IPR006721">
    <property type="entry name" value="ATP_synth_F1_esu_mt"/>
</dbReference>
<evidence type="ECO:0000256" key="1">
    <source>
        <dbReference type="ARBA" id="ARBA00009502"/>
    </source>
</evidence>
<dbReference type="Pfam" id="PF04627">
    <property type="entry name" value="ATP-synt_Eps"/>
    <property type="match status" value="1"/>
</dbReference>
<dbReference type="CDD" id="cd12153">
    <property type="entry name" value="F1-ATPase_epsilon"/>
    <property type="match status" value="1"/>
</dbReference>
<dbReference type="Gene3D" id="1.10.1620.20">
    <property type="entry name" value="ATP synthase, F1 complex, epsilon subunit superfamily, mitochondrial"/>
    <property type="match status" value="1"/>
</dbReference>
<dbReference type="Proteomes" id="UP001055712">
    <property type="component" value="Unassembled WGS sequence"/>
</dbReference>
<dbReference type="AlphaFoldDB" id="A0A9D4TQD6"/>
<organism evidence="2 3">
    <name type="scientific">Chlorella vulgaris</name>
    <name type="common">Green alga</name>
    <dbReference type="NCBI Taxonomy" id="3077"/>
    <lineage>
        <taxon>Eukaryota</taxon>
        <taxon>Viridiplantae</taxon>
        <taxon>Chlorophyta</taxon>
        <taxon>core chlorophytes</taxon>
        <taxon>Trebouxiophyceae</taxon>
        <taxon>Chlorellales</taxon>
        <taxon>Chlorellaceae</taxon>
        <taxon>Chlorella clade</taxon>
        <taxon>Chlorella</taxon>
    </lineage>
</organism>
<evidence type="ECO:0008006" key="4">
    <source>
        <dbReference type="Google" id="ProtNLM"/>
    </source>
</evidence>
<dbReference type="GO" id="GO:0046933">
    <property type="term" value="F:proton-transporting ATP synthase activity, rotational mechanism"/>
    <property type="evidence" value="ECO:0007669"/>
    <property type="project" value="InterPro"/>
</dbReference>
<sequence>MSSSAAASAYWRVAGMTYLKYSNLCADMVRAALKEPAKAKAKAREIIYFRQALWKDGQPQKQVITDTTGGSGGKLS</sequence>
<evidence type="ECO:0000313" key="2">
    <source>
        <dbReference type="EMBL" id="KAI3431736.1"/>
    </source>
</evidence>
<dbReference type="EMBL" id="SIDB01000006">
    <property type="protein sequence ID" value="KAI3431736.1"/>
    <property type="molecule type" value="Genomic_DNA"/>
</dbReference>
<accession>A0A9D4TQD6</accession>
<reference evidence="2" key="1">
    <citation type="journal article" date="2019" name="Plant J.">
        <title>Chlorella vulgaris genome assembly and annotation reveals the molecular basis for metabolic acclimation to high light conditions.</title>
        <authorList>
            <person name="Cecchin M."/>
            <person name="Marcolungo L."/>
            <person name="Rossato M."/>
            <person name="Girolomoni L."/>
            <person name="Cosentino E."/>
            <person name="Cuine S."/>
            <person name="Li-Beisson Y."/>
            <person name="Delledonne M."/>
            <person name="Ballottari M."/>
        </authorList>
    </citation>
    <scope>NUCLEOTIDE SEQUENCE</scope>
    <source>
        <strain evidence="2">211/11P</strain>
    </source>
</reference>
<comment type="similarity">
    <text evidence="1">Belongs to the eukaryotic ATPase epsilon family.</text>
</comment>
<reference evidence="2" key="2">
    <citation type="submission" date="2020-11" db="EMBL/GenBank/DDBJ databases">
        <authorList>
            <person name="Cecchin M."/>
            <person name="Marcolungo L."/>
            <person name="Rossato M."/>
            <person name="Girolomoni L."/>
            <person name="Cosentino E."/>
            <person name="Cuine S."/>
            <person name="Li-Beisson Y."/>
            <person name="Delledonne M."/>
            <person name="Ballottari M."/>
        </authorList>
    </citation>
    <scope>NUCLEOTIDE SEQUENCE</scope>
    <source>
        <strain evidence="2">211/11P</strain>
        <tissue evidence="2">Whole cell</tissue>
    </source>
</reference>